<evidence type="ECO:0000256" key="8">
    <source>
        <dbReference type="ARBA" id="ARBA00022777"/>
    </source>
</evidence>
<evidence type="ECO:0000313" key="18">
    <source>
        <dbReference type="Proteomes" id="UP000738431"/>
    </source>
</evidence>
<evidence type="ECO:0000256" key="6">
    <source>
        <dbReference type="ARBA" id="ARBA00022679"/>
    </source>
</evidence>
<dbReference type="InterPro" id="IPR036890">
    <property type="entry name" value="HATPase_C_sf"/>
</dbReference>
<keyword evidence="6" id="KW-0808">Transferase</keyword>
<dbReference type="Proteomes" id="UP000738431">
    <property type="component" value="Chromosome"/>
</dbReference>
<keyword evidence="14" id="KW-1133">Transmembrane helix</keyword>
<dbReference type="EMBL" id="CP139781">
    <property type="protein sequence ID" value="WRQ89456.1"/>
    <property type="molecule type" value="Genomic_DNA"/>
</dbReference>
<evidence type="ECO:0000256" key="9">
    <source>
        <dbReference type="ARBA" id="ARBA00022840"/>
    </source>
</evidence>
<dbReference type="InterPro" id="IPR050398">
    <property type="entry name" value="HssS/ArlS-like"/>
</dbReference>
<evidence type="ECO:0000256" key="13">
    <source>
        <dbReference type="SAM" id="MobiDB-lite"/>
    </source>
</evidence>
<accession>A0ABZ1CCR7</accession>
<keyword evidence="11 14" id="KW-0472">Membrane</keyword>
<dbReference type="InterPro" id="IPR003594">
    <property type="entry name" value="HATPase_dom"/>
</dbReference>
<dbReference type="InterPro" id="IPR033417">
    <property type="entry name" value="CHASE8"/>
</dbReference>
<sequence>MSAPASSPLHETPRLASLRGKILLTVGGTCFLAIVIASLALFAHETVNQRDRFRDDMEALARIVADYAVGPISFGDENGMRDALAVLQTRQEIIEAELQNSDGTVLHRFGTSEADEEMEAPANGEISNFAGWQLVIRYPLSYRGEDYGDLVLVADYQPIFLSTVKSFLPALFTLLALTLLIIGPIIWILAGLLLKGLNRLATSAAHIAETADYSIRAPESGEDEVGQLTRTFNAMLDKLMAADSDLRDTNEALNKEIAERARLEKALVESSRYAGMAEVATGVLHNVGNVLNSVNVSAQVVRERLEGSRISTLQRTVQLLAPHREDPSGFYANDPKAKLLPRFLTEIHQNLAEENRLIREEMVALNTNIEHIKEVVSAQQSLARSAGVEENLIASMLLEDAMRIHIASSKRHDIHFETENPEELRLVADRHATLQILVNLVSNAMHAVKRLGRDRRRVELSTRRDGDAIQFVVRDHGVGIATENLDRIFQHGFTTREDGHGFGLHSGALAAKRMGGALSVHSEGLDRGATFVLSLPSNPSVALRDRAKRSPNAPSPTPQPAPAAAASAAPAKDSTS</sequence>
<organism evidence="17 18">
    <name type="scientific">Actomonas aquatica</name>
    <dbReference type="NCBI Taxonomy" id="2866162"/>
    <lineage>
        <taxon>Bacteria</taxon>
        <taxon>Pseudomonadati</taxon>
        <taxon>Verrucomicrobiota</taxon>
        <taxon>Opitutia</taxon>
        <taxon>Opitutales</taxon>
        <taxon>Opitutaceae</taxon>
        <taxon>Actomonas</taxon>
    </lineage>
</organism>
<evidence type="ECO:0000256" key="12">
    <source>
        <dbReference type="SAM" id="Coils"/>
    </source>
</evidence>
<dbReference type="GO" id="GO:0005524">
    <property type="term" value="F:ATP binding"/>
    <property type="evidence" value="ECO:0007669"/>
    <property type="project" value="UniProtKB-KW"/>
</dbReference>
<keyword evidence="7" id="KW-0547">Nucleotide-binding</keyword>
<dbReference type="PANTHER" id="PTHR45528:SF1">
    <property type="entry name" value="SENSOR HISTIDINE KINASE CPXA"/>
    <property type="match status" value="1"/>
</dbReference>
<dbReference type="InterPro" id="IPR005467">
    <property type="entry name" value="His_kinase_dom"/>
</dbReference>
<dbReference type="InterPro" id="IPR004358">
    <property type="entry name" value="Sig_transdc_His_kin-like_C"/>
</dbReference>
<keyword evidence="8" id="KW-0418">Kinase</keyword>
<comment type="subcellular location">
    <subcellularLocation>
        <location evidence="2">Cell membrane</location>
        <topology evidence="2">Multi-pass membrane protein</topology>
    </subcellularLocation>
</comment>
<evidence type="ECO:0000313" key="17">
    <source>
        <dbReference type="EMBL" id="WRQ89456.1"/>
    </source>
</evidence>
<dbReference type="Gene3D" id="1.10.287.130">
    <property type="match status" value="1"/>
</dbReference>
<dbReference type="PANTHER" id="PTHR45528">
    <property type="entry name" value="SENSOR HISTIDINE KINASE CPXA"/>
    <property type="match status" value="1"/>
</dbReference>
<feature type="compositionally biased region" description="Low complexity" evidence="13">
    <location>
        <begin position="562"/>
        <end position="576"/>
    </location>
</feature>
<dbReference type="CDD" id="cd06225">
    <property type="entry name" value="HAMP"/>
    <property type="match status" value="1"/>
</dbReference>
<evidence type="ECO:0000256" key="3">
    <source>
        <dbReference type="ARBA" id="ARBA00012438"/>
    </source>
</evidence>
<feature type="transmembrane region" description="Helical" evidence="14">
    <location>
        <begin position="167"/>
        <end position="194"/>
    </location>
</feature>
<feature type="domain" description="Histidine kinase" evidence="15">
    <location>
        <begin position="407"/>
        <end position="539"/>
    </location>
</feature>
<comment type="catalytic activity">
    <reaction evidence="1">
        <text>ATP + protein L-histidine = ADP + protein N-phospho-L-histidine.</text>
        <dbReference type="EC" id="2.7.13.3"/>
    </reaction>
</comment>
<dbReference type="Pfam" id="PF02518">
    <property type="entry name" value="HATPase_c"/>
    <property type="match status" value="1"/>
</dbReference>
<feature type="coiled-coil region" evidence="12">
    <location>
        <begin position="236"/>
        <end position="266"/>
    </location>
</feature>
<feature type="domain" description="HAMP" evidence="16">
    <location>
        <begin position="191"/>
        <end position="244"/>
    </location>
</feature>
<name>A0ABZ1CCR7_9BACT</name>
<dbReference type="RefSeq" id="WP_221029856.1">
    <property type="nucleotide sequence ID" value="NZ_CP139781.1"/>
</dbReference>
<dbReference type="Gene3D" id="3.30.565.10">
    <property type="entry name" value="Histidine kinase-like ATPase, C-terminal domain"/>
    <property type="match status" value="1"/>
</dbReference>
<dbReference type="PROSITE" id="PS50109">
    <property type="entry name" value="HIS_KIN"/>
    <property type="match status" value="1"/>
</dbReference>
<proteinExistence type="predicted"/>
<dbReference type="Gene3D" id="6.10.340.10">
    <property type="match status" value="1"/>
</dbReference>
<dbReference type="EC" id="2.7.13.3" evidence="3"/>
<dbReference type="Pfam" id="PF17152">
    <property type="entry name" value="CHASE8"/>
    <property type="match status" value="1"/>
</dbReference>
<dbReference type="SMART" id="SM00387">
    <property type="entry name" value="HATPase_c"/>
    <property type="match status" value="1"/>
</dbReference>
<feature type="transmembrane region" description="Helical" evidence="14">
    <location>
        <begin position="22"/>
        <end position="43"/>
    </location>
</feature>
<keyword evidence="10" id="KW-0902">Two-component regulatory system</keyword>
<evidence type="ECO:0000256" key="1">
    <source>
        <dbReference type="ARBA" id="ARBA00000085"/>
    </source>
</evidence>
<evidence type="ECO:0000259" key="15">
    <source>
        <dbReference type="PROSITE" id="PS50109"/>
    </source>
</evidence>
<keyword evidence="14" id="KW-0812">Transmembrane</keyword>
<evidence type="ECO:0000256" key="11">
    <source>
        <dbReference type="ARBA" id="ARBA00023136"/>
    </source>
</evidence>
<dbReference type="SUPFAM" id="SSF158472">
    <property type="entry name" value="HAMP domain-like"/>
    <property type="match status" value="1"/>
</dbReference>
<evidence type="ECO:0000256" key="4">
    <source>
        <dbReference type="ARBA" id="ARBA00022475"/>
    </source>
</evidence>
<evidence type="ECO:0000256" key="14">
    <source>
        <dbReference type="SAM" id="Phobius"/>
    </source>
</evidence>
<protein>
    <recommendedName>
        <fullName evidence="3">histidine kinase</fullName>
        <ecNumber evidence="3">2.7.13.3</ecNumber>
    </recommendedName>
</protein>
<keyword evidence="12" id="KW-0175">Coiled coil</keyword>
<feature type="region of interest" description="Disordered" evidence="13">
    <location>
        <begin position="540"/>
        <end position="576"/>
    </location>
</feature>
<keyword evidence="18" id="KW-1185">Reference proteome</keyword>
<evidence type="ECO:0000259" key="16">
    <source>
        <dbReference type="PROSITE" id="PS50885"/>
    </source>
</evidence>
<dbReference type="InterPro" id="IPR003660">
    <property type="entry name" value="HAMP_dom"/>
</dbReference>
<reference evidence="17 18" key="2">
    <citation type="submission" date="2023-12" db="EMBL/GenBank/DDBJ databases">
        <title>Description of an unclassified Opitutus bacterium of Verrucomicrobiota.</title>
        <authorList>
            <person name="Zhang D.-F."/>
        </authorList>
    </citation>
    <scope>NUCLEOTIDE SEQUENCE [LARGE SCALE GENOMIC DNA]</scope>
    <source>
        <strain evidence="17 18">WL0086</strain>
    </source>
</reference>
<dbReference type="PRINTS" id="PR00344">
    <property type="entry name" value="BCTRLSENSOR"/>
</dbReference>
<evidence type="ECO:0000256" key="10">
    <source>
        <dbReference type="ARBA" id="ARBA00023012"/>
    </source>
</evidence>
<keyword evidence="4" id="KW-1003">Cell membrane</keyword>
<keyword evidence="5" id="KW-0597">Phosphoprotein</keyword>
<reference evidence="17 18" key="1">
    <citation type="submission" date="2021-08" db="EMBL/GenBank/DDBJ databases">
        <authorList>
            <person name="Zhang D."/>
            <person name="Zhang A."/>
            <person name="Wang L."/>
        </authorList>
    </citation>
    <scope>NUCLEOTIDE SEQUENCE [LARGE SCALE GENOMIC DNA]</scope>
    <source>
        <strain evidence="17 18">WL0086</strain>
    </source>
</reference>
<dbReference type="PROSITE" id="PS50885">
    <property type="entry name" value="HAMP"/>
    <property type="match status" value="1"/>
</dbReference>
<gene>
    <name evidence="17" type="ORF">K1X11_008545</name>
</gene>
<dbReference type="Pfam" id="PF00672">
    <property type="entry name" value="HAMP"/>
    <property type="match status" value="1"/>
</dbReference>
<dbReference type="SUPFAM" id="SSF55874">
    <property type="entry name" value="ATPase domain of HSP90 chaperone/DNA topoisomerase II/histidine kinase"/>
    <property type="match status" value="1"/>
</dbReference>
<evidence type="ECO:0000256" key="5">
    <source>
        <dbReference type="ARBA" id="ARBA00022553"/>
    </source>
</evidence>
<dbReference type="SMART" id="SM00304">
    <property type="entry name" value="HAMP"/>
    <property type="match status" value="1"/>
</dbReference>
<keyword evidence="9 17" id="KW-0067">ATP-binding</keyword>
<evidence type="ECO:0000256" key="2">
    <source>
        <dbReference type="ARBA" id="ARBA00004651"/>
    </source>
</evidence>
<evidence type="ECO:0000256" key="7">
    <source>
        <dbReference type="ARBA" id="ARBA00022741"/>
    </source>
</evidence>